<dbReference type="EMBL" id="CAXDID020000047">
    <property type="protein sequence ID" value="CAL6003300.1"/>
    <property type="molecule type" value="Genomic_DNA"/>
</dbReference>
<feature type="domain" description="C3H1-type" evidence="6">
    <location>
        <begin position="43"/>
        <end position="71"/>
    </location>
</feature>
<proteinExistence type="predicted"/>
<keyword evidence="4 5" id="KW-0862">Zinc</keyword>
<dbReference type="Proteomes" id="UP001642409">
    <property type="component" value="Unassembled WGS sequence"/>
</dbReference>
<dbReference type="GO" id="GO:0008270">
    <property type="term" value="F:zinc ion binding"/>
    <property type="evidence" value="ECO:0007669"/>
    <property type="project" value="UniProtKB-KW"/>
</dbReference>
<dbReference type="Gene3D" id="4.10.1000.10">
    <property type="entry name" value="Zinc finger, CCCH-type"/>
    <property type="match status" value="2"/>
</dbReference>
<feature type="domain" description="C3H1-type" evidence="6">
    <location>
        <begin position="6"/>
        <end position="34"/>
    </location>
</feature>
<evidence type="ECO:0000256" key="4">
    <source>
        <dbReference type="ARBA" id="ARBA00022833"/>
    </source>
</evidence>
<name>A0AA86URR7_9EUKA</name>
<dbReference type="SMART" id="SM00356">
    <property type="entry name" value="ZnF_C3H1"/>
    <property type="match status" value="2"/>
</dbReference>
<dbReference type="InterPro" id="IPR036855">
    <property type="entry name" value="Znf_CCCH_sf"/>
</dbReference>
<evidence type="ECO:0000256" key="2">
    <source>
        <dbReference type="ARBA" id="ARBA00022737"/>
    </source>
</evidence>
<evidence type="ECO:0000259" key="6">
    <source>
        <dbReference type="PROSITE" id="PS50103"/>
    </source>
</evidence>
<sequence length="143" mass="16761">MNESQTAKTEICNCWLEFDACPYGDKCTFAHGFQQLQQRMDRQKQNDLCKSYQFEGVCYYGKRCKFHHDQVATGKTEQPCYSMIHKDHMINEQSFDIKLPAKNDADQILNEEERKICIGENDLMSKECNEKQKSLEAILKTFL</sequence>
<dbReference type="InterPro" id="IPR000571">
    <property type="entry name" value="Znf_CCCH"/>
</dbReference>
<feature type="zinc finger region" description="C3H1-type" evidence="5">
    <location>
        <begin position="6"/>
        <end position="34"/>
    </location>
</feature>
<evidence type="ECO:0000256" key="5">
    <source>
        <dbReference type="PROSITE-ProRule" id="PRU00723"/>
    </source>
</evidence>
<feature type="zinc finger region" description="C3H1-type" evidence="5">
    <location>
        <begin position="43"/>
        <end position="71"/>
    </location>
</feature>
<evidence type="ECO:0000313" key="7">
    <source>
        <dbReference type="EMBL" id="CAI9941532.1"/>
    </source>
</evidence>
<dbReference type="PANTHER" id="PTHR12547">
    <property type="entry name" value="CCCH ZINC FINGER/TIS11-RELATED"/>
    <property type="match status" value="1"/>
</dbReference>
<keyword evidence="2" id="KW-0677">Repeat</keyword>
<dbReference type="EMBL" id="CATOUU010000782">
    <property type="protein sequence ID" value="CAI9947833.1"/>
    <property type="molecule type" value="Genomic_DNA"/>
</dbReference>
<keyword evidence="3 5" id="KW-0863">Zinc-finger</keyword>
<evidence type="ECO:0000256" key="1">
    <source>
        <dbReference type="ARBA" id="ARBA00022723"/>
    </source>
</evidence>
<evidence type="ECO:0000313" key="9">
    <source>
        <dbReference type="EMBL" id="CAL6003300.1"/>
    </source>
</evidence>
<dbReference type="PANTHER" id="PTHR12547:SF18">
    <property type="entry name" value="PROTEIN TIS11"/>
    <property type="match status" value="1"/>
</dbReference>
<dbReference type="EMBL" id="CATOUU010000694">
    <property type="protein sequence ID" value="CAI9941532.1"/>
    <property type="molecule type" value="Genomic_DNA"/>
</dbReference>
<evidence type="ECO:0000256" key="3">
    <source>
        <dbReference type="ARBA" id="ARBA00022771"/>
    </source>
</evidence>
<reference evidence="8" key="1">
    <citation type="submission" date="2023-06" db="EMBL/GenBank/DDBJ databases">
        <authorList>
            <person name="Kurt Z."/>
        </authorList>
    </citation>
    <scope>NUCLEOTIDE SEQUENCE</scope>
</reference>
<evidence type="ECO:0000313" key="11">
    <source>
        <dbReference type="EMBL" id="CAL6042943.1"/>
    </source>
</evidence>
<dbReference type="Pfam" id="PF00642">
    <property type="entry name" value="zf-CCCH"/>
    <property type="match status" value="2"/>
</dbReference>
<dbReference type="FunFam" id="4.10.1000.10:FF:000001">
    <property type="entry name" value="zinc finger CCCH domain-containing protein 15-like"/>
    <property type="match status" value="1"/>
</dbReference>
<dbReference type="SUPFAM" id="SSF90229">
    <property type="entry name" value="CCCH zinc finger"/>
    <property type="match status" value="2"/>
</dbReference>
<evidence type="ECO:0000313" key="12">
    <source>
        <dbReference type="Proteomes" id="UP001642409"/>
    </source>
</evidence>
<comment type="caution">
    <text evidence="8">The sequence shown here is derived from an EMBL/GenBank/DDBJ whole genome shotgun (WGS) entry which is preliminary data.</text>
</comment>
<keyword evidence="1 5" id="KW-0479">Metal-binding</keyword>
<dbReference type="AlphaFoldDB" id="A0AA86URR7"/>
<organism evidence="8">
    <name type="scientific">Hexamita inflata</name>
    <dbReference type="NCBI Taxonomy" id="28002"/>
    <lineage>
        <taxon>Eukaryota</taxon>
        <taxon>Metamonada</taxon>
        <taxon>Diplomonadida</taxon>
        <taxon>Hexamitidae</taxon>
        <taxon>Hexamitinae</taxon>
        <taxon>Hexamita</taxon>
    </lineage>
</organism>
<dbReference type="EMBL" id="CAXDID020000099">
    <property type="protein sequence ID" value="CAL6025528.1"/>
    <property type="molecule type" value="Genomic_DNA"/>
</dbReference>
<gene>
    <name evidence="9" type="ORF">HINF_LOCUS18333</name>
    <name evidence="7" type="ORF">HINF_LOCUS29177</name>
    <name evidence="10" type="ORF">HINF_LOCUS30366</name>
    <name evidence="8" type="ORF">HINF_LOCUS35478</name>
    <name evidence="11" type="ORF">HINF_LOCUS39835</name>
</gene>
<dbReference type="GO" id="GO:0003729">
    <property type="term" value="F:mRNA binding"/>
    <property type="evidence" value="ECO:0007669"/>
    <property type="project" value="InterPro"/>
</dbReference>
<accession>A0AA86URR7</accession>
<dbReference type="PROSITE" id="PS50103">
    <property type="entry name" value="ZF_C3H1"/>
    <property type="match status" value="2"/>
</dbReference>
<evidence type="ECO:0000313" key="10">
    <source>
        <dbReference type="EMBL" id="CAL6025528.1"/>
    </source>
</evidence>
<protein>
    <submittedName>
        <fullName evidence="8">Zinc finger domain-containing protein</fullName>
    </submittedName>
    <submittedName>
        <fullName evidence="9">Zinc_finger domain-containing protein</fullName>
    </submittedName>
</protein>
<dbReference type="InterPro" id="IPR045877">
    <property type="entry name" value="ZFP36-like"/>
</dbReference>
<evidence type="ECO:0000313" key="8">
    <source>
        <dbReference type="EMBL" id="CAI9947833.1"/>
    </source>
</evidence>
<reference evidence="9 12" key="2">
    <citation type="submission" date="2024-07" db="EMBL/GenBank/DDBJ databases">
        <authorList>
            <person name="Akdeniz Z."/>
        </authorList>
    </citation>
    <scope>NUCLEOTIDE SEQUENCE [LARGE SCALE GENOMIC DNA]</scope>
</reference>
<dbReference type="EMBL" id="CAXDID020000155">
    <property type="protein sequence ID" value="CAL6042943.1"/>
    <property type="molecule type" value="Genomic_DNA"/>
</dbReference>
<keyword evidence="12" id="KW-1185">Reference proteome</keyword>